<dbReference type="Pfam" id="PF05164">
    <property type="entry name" value="ZapA"/>
    <property type="match status" value="1"/>
</dbReference>
<reference evidence="2 3" key="1">
    <citation type="submission" date="2014-11" db="EMBL/GenBank/DDBJ databases">
        <title>A Rickettsiales Symbiont of Amoebae With Ancient Features.</title>
        <authorList>
            <person name="Schulz F."/>
            <person name="Martijn J."/>
            <person name="Wascher F."/>
            <person name="Kostanjsek R."/>
            <person name="Ettema T.J."/>
            <person name="Horn M."/>
        </authorList>
    </citation>
    <scope>NUCLEOTIDE SEQUENCE [LARGE SCALE GENOMIC DNA]</scope>
    <source>
        <strain evidence="2 3">UWC36</strain>
    </source>
</reference>
<dbReference type="AlphaFoldDB" id="A0A0C1QYM0"/>
<protein>
    <recommendedName>
        <fullName evidence="4">Cell division protein ZapA</fullName>
    </recommendedName>
</protein>
<keyword evidence="3" id="KW-1185">Reference proteome</keyword>
<evidence type="ECO:0000313" key="2">
    <source>
        <dbReference type="EMBL" id="KIE05080.1"/>
    </source>
</evidence>
<evidence type="ECO:0000256" key="1">
    <source>
        <dbReference type="SAM" id="Coils"/>
    </source>
</evidence>
<accession>A0A0C1QYM0</accession>
<name>A0A0C1QYM0_9RICK</name>
<evidence type="ECO:0008006" key="4">
    <source>
        <dbReference type="Google" id="ProtNLM"/>
    </source>
</evidence>
<dbReference type="STRING" id="86105.NF27_EY01760"/>
<dbReference type="InterPro" id="IPR036192">
    <property type="entry name" value="Cell_div_ZapA-like_sf"/>
</dbReference>
<comment type="caution">
    <text evidence="2">The sequence shown here is derived from an EMBL/GenBank/DDBJ whole genome shotgun (WGS) entry which is preliminary data.</text>
</comment>
<feature type="coiled-coil region" evidence="1">
    <location>
        <begin position="53"/>
        <end position="80"/>
    </location>
</feature>
<dbReference type="RefSeq" id="WP_039457201.1">
    <property type="nucleotide sequence ID" value="NZ_JSWE01000124.1"/>
</dbReference>
<dbReference type="EMBL" id="JSWE01000124">
    <property type="protein sequence ID" value="KIE05080.1"/>
    <property type="molecule type" value="Genomic_DNA"/>
</dbReference>
<organism evidence="2 3">
    <name type="scientific">Candidatus Jidaibacter acanthamoebae</name>
    <dbReference type="NCBI Taxonomy" id="86105"/>
    <lineage>
        <taxon>Bacteria</taxon>
        <taxon>Pseudomonadati</taxon>
        <taxon>Pseudomonadota</taxon>
        <taxon>Alphaproteobacteria</taxon>
        <taxon>Rickettsiales</taxon>
        <taxon>Candidatus Midichloriaceae</taxon>
        <taxon>Candidatus Jidaibacter</taxon>
    </lineage>
</organism>
<dbReference type="InterPro" id="IPR007838">
    <property type="entry name" value="Cell_div_ZapA-like"/>
</dbReference>
<sequence>MGIVNLKFRNHNIQFECDNEERVTTLSERLKEKIESFSNIKGATDTKLMFLVALMLEDEVDNLSKELEQTKVQLDEESESNNDILCDTLNYVAEYLENIAER</sequence>
<proteinExistence type="predicted"/>
<keyword evidence="1" id="KW-0175">Coiled coil</keyword>
<dbReference type="Proteomes" id="UP000031258">
    <property type="component" value="Unassembled WGS sequence"/>
</dbReference>
<dbReference type="OrthoDB" id="9797575at2"/>
<gene>
    <name evidence="2" type="ORF">NF27_EY01760</name>
</gene>
<evidence type="ECO:0000313" key="3">
    <source>
        <dbReference type="Proteomes" id="UP000031258"/>
    </source>
</evidence>
<dbReference type="SUPFAM" id="SSF102829">
    <property type="entry name" value="Cell division protein ZapA-like"/>
    <property type="match status" value="1"/>
</dbReference>